<evidence type="ECO:0000259" key="2">
    <source>
        <dbReference type="SMART" id="SM00343"/>
    </source>
</evidence>
<dbReference type="Gene3D" id="4.10.60.10">
    <property type="entry name" value="Zinc finger, CCHC-type"/>
    <property type="match status" value="1"/>
</dbReference>
<sequence>ASSEAEPEKTESDPETTEDDTRYRRPRRKQKQRSPPPRPHFALTFRDVEDTVPKFDGSGSMPIKKWFQEIDEHRALYDWNETQTLVYAKKSVTGLARKFLLSERGLTSFRKFKKAMIEEFDDKHCAADIHTVLTNRRIRRDESAYEYFLNMRELSLGLIDNKSLMHYVICGISDLYDKSMLCGARDLCEFKERLRSYDRLKDSKRKSGNTPSFVSKSFGAASTNSANQRCYNCGGDDGHRAAQCPKPKRPPGSCFRCSSLEHTIKDCPIRRDELTSTGLETSGVSLVEPVVAAPYVVLVEFKILPNNRVTAILDTGSPFSLICERFVPVSLRQPYDGRVNLIGINKSP</sequence>
<evidence type="ECO:0000313" key="3">
    <source>
        <dbReference type="EMBL" id="JAG28883.1"/>
    </source>
</evidence>
<feature type="region of interest" description="Disordered" evidence="1">
    <location>
        <begin position="1"/>
        <end position="42"/>
    </location>
</feature>
<dbReference type="SMART" id="SM00343">
    <property type="entry name" value="ZnF_C2HC"/>
    <property type="match status" value="2"/>
</dbReference>
<reference evidence="3" key="1">
    <citation type="journal article" date="2014" name="PLoS ONE">
        <title>Transcriptome-Based Identification of ABC Transporters in the Western Tarnished Plant Bug Lygus hesperus.</title>
        <authorList>
            <person name="Hull J.J."/>
            <person name="Chaney K."/>
            <person name="Geib S.M."/>
            <person name="Fabrick J.A."/>
            <person name="Brent C.S."/>
            <person name="Walsh D."/>
            <person name="Lavine L.C."/>
        </authorList>
    </citation>
    <scope>NUCLEOTIDE SEQUENCE</scope>
</reference>
<dbReference type="InterPro" id="IPR036875">
    <property type="entry name" value="Znf_CCHC_sf"/>
</dbReference>
<dbReference type="GO" id="GO:0003676">
    <property type="term" value="F:nucleic acid binding"/>
    <property type="evidence" value="ECO:0007669"/>
    <property type="project" value="InterPro"/>
</dbReference>
<protein>
    <recommendedName>
        <fullName evidence="2">CCHC-type domain-containing protein</fullName>
    </recommendedName>
</protein>
<dbReference type="GO" id="GO:0008270">
    <property type="term" value="F:zinc ion binding"/>
    <property type="evidence" value="ECO:0007669"/>
    <property type="project" value="InterPro"/>
</dbReference>
<reference evidence="3" key="2">
    <citation type="submission" date="2014-07" db="EMBL/GenBank/DDBJ databases">
        <authorList>
            <person name="Hull J."/>
        </authorList>
    </citation>
    <scope>NUCLEOTIDE SEQUENCE</scope>
</reference>
<accession>A0A0A9YCQ1</accession>
<organism evidence="3">
    <name type="scientific">Lygus hesperus</name>
    <name type="common">Western plant bug</name>
    <dbReference type="NCBI Taxonomy" id="30085"/>
    <lineage>
        <taxon>Eukaryota</taxon>
        <taxon>Metazoa</taxon>
        <taxon>Ecdysozoa</taxon>
        <taxon>Arthropoda</taxon>
        <taxon>Hexapoda</taxon>
        <taxon>Insecta</taxon>
        <taxon>Pterygota</taxon>
        <taxon>Neoptera</taxon>
        <taxon>Paraneoptera</taxon>
        <taxon>Hemiptera</taxon>
        <taxon>Heteroptera</taxon>
        <taxon>Panheteroptera</taxon>
        <taxon>Cimicomorpha</taxon>
        <taxon>Miridae</taxon>
        <taxon>Mirini</taxon>
        <taxon>Lygus</taxon>
    </lineage>
</organism>
<feature type="domain" description="CCHC-type" evidence="2">
    <location>
        <begin position="229"/>
        <end position="246"/>
    </location>
</feature>
<feature type="compositionally biased region" description="Basic and acidic residues" evidence="1">
    <location>
        <begin position="1"/>
        <end position="12"/>
    </location>
</feature>
<dbReference type="AlphaFoldDB" id="A0A0A9YCQ1"/>
<dbReference type="InterPro" id="IPR001878">
    <property type="entry name" value="Znf_CCHC"/>
</dbReference>
<feature type="non-terminal residue" evidence="3">
    <location>
        <position position="1"/>
    </location>
</feature>
<name>A0A0A9YCQ1_LYGHE</name>
<proteinExistence type="predicted"/>
<gene>
    <name evidence="3" type="ORF">CM83_8965</name>
</gene>
<dbReference type="SUPFAM" id="SSF57756">
    <property type="entry name" value="Retrovirus zinc finger-like domains"/>
    <property type="match status" value="1"/>
</dbReference>
<evidence type="ECO:0000256" key="1">
    <source>
        <dbReference type="SAM" id="MobiDB-lite"/>
    </source>
</evidence>
<feature type="domain" description="CCHC-type" evidence="2">
    <location>
        <begin position="253"/>
        <end position="269"/>
    </location>
</feature>
<feature type="non-terminal residue" evidence="3">
    <location>
        <position position="348"/>
    </location>
</feature>
<dbReference type="EMBL" id="GBHO01014721">
    <property type="protein sequence ID" value="JAG28883.1"/>
    <property type="molecule type" value="Transcribed_RNA"/>
</dbReference>